<gene>
    <name evidence="4" type="ORF">UABAM_04982</name>
</gene>
<dbReference type="PROSITE" id="PS51450">
    <property type="entry name" value="LRR"/>
    <property type="match status" value="1"/>
</dbReference>
<dbReference type="PANTHER" id="PTHR48051">
    <property type="match status" value="1"/>
</dbReference>
<dbReference type="InterPro" id="IPR003591">
    <property type="entry name" value="Leu-rich_rpt_typical-subtyp"/>
</dbReference>
<dbReference type="InterPro" id="IPR001611">
    <property type="entry name" value="Leu-rich_rpt"/>
</dbReference>
<dbReference type="SMART" id="SM00369">
    <property type="entry name" value="LRR_TYP"/>
    <property type="match status" value="4"/>
</dbReference>
<evidence type="ECO:0000313" key="4">
    <source>
        <dbReference type="EMBL" id="BBM86596.1"/>
    </source>
</evidence>
<keyword evidence="5" id="KW-1185">Reference proteome</keyword>
<dbReference type="Proteomes" id="UP000326354">
    <property type="component" value="Chromosome"/>
</dbReference>
<sequence length="345" mass="39598">MKKIVKKVLHDVHSKTVYYGCTFYLPLKKYAIQHAYFENCSFREDALFADLEGCQFENCNFSRRFALDLSHQELLQIPQYVFSLTKLKALDLSYNSLSSIPPQIGVLSNLEGLNVSRNYLQTLPQEIDKLSNLRVLWLVANKMKEFPQSICALKKLQYLNISNNTVQTLPCGIQNLQALSILELEFNYLQNLPPQIGQLSSLRKLSISNKQQSERPKMSYLTPPGKINIYDPPKVGNKLKTLPQELFTLPRLEFLDVSGTYMTIPTDVEQLKSLRFLIVDSRVYPGENSVIHKLLPNTFIKPISITPWEFDRAIKMDNPPRGSNIHYCSPLKPCGEDVCTYRRNS</sequence>
<feature type="domain" description="Disease resistance R13L4/SHOC-2-like LRR" evidence="3">
    <location>
        <begin position="149"/>
        <end position="212"/>
    </location>
</feature>
<keyword evidence="1" id="KW-0433">Leucine-rich repeat</keyword>
<evidence type="ECO:0000259" key="3">
    <source>
        <dbReference type="Pfam" id="PF23598"/>
    </source>
</evidence>
<keyword evidence="2" id="KW-0677">Repeat</keyword>
<accession>A0A5S9IS46</accession>
<evidence type="ECO:0000313" key="5">
    <source>
        <dbReference type="Proteomes" id="UP000326354"/>
    </source>
</evidence>
<dbReference type="Pfam" id="PF13855">
    <property type="entry name" value="LRR_8"/>
    <property type="match status" value="1"/>
</dbReference>
<dbReference type="AlphaFoldDB" id="A0A5S9IS46"/>
<dbReference type="RefSeq" id="WP_151970644.1">
    <property type="nucleotide sequence ID" value="NZ_AP019860.1"/>
</dbReference>
<dbReference type="PANTHER" id="PTHR48051:SF1">
    <property type="entry name" value="RAS SUPPRESSOR PROTEIN 1"/>
    <property type="match status" value="1"/>
</dbReference>
<dbReference type="KEGG" id="uam:UABAM_04982"/>
<reference evidence="4 5" key="1">
    <citation type="submission" date="2019-08" db="EMBL/GenBank/DDBJ databases">
        <title>Complete genome sequence of Candidatus Uab amorphum.</title>
        <authorList>
            <person name="Shiratori T."/>
            <person name="Suzuki S."/>
            <person name="Kakizawa Y."/>
            <person name="Ishida K."/>
        </authorList>
    </citation>
    <scope>NUCLEOTIDE SEQUENCE [LARGE SCALE GENOMIC DNA]</scope>
    <source>
        <strain evidence="4 5">SRT547</strain>
    </source>
</reference>
<evidence type="ECO:0000256" key="2">
    <source>
        <dbReference type="ARBA" id="ARBA00022737"/>
    </source>
</evidence>
<dbReference type="InterPro" id="IPR050216">
    <property type="entry name" value="LRR_domain-containing"/>
</dbReference>
<proteinExistence type="predicted"/>
<name>A0A5S9IS46_UABAM</name>
<dbReference type="PRINTS" id="PR00019">
    <property type="entry name" value="LEURICHRPT"/>
</dbReference>
<organism evidence="4 5">
    <name type="scientific">Uabimicrobium amorphum</name>
    <dbReference type="NCBI Taxonomy" id="2596890"/>
    <lineage>
        <taxon>Bacteria</taxon>
        <taxon>Pseudomonadati</taxon>
        <taxon>Planctomycetota</taxon>
        <taxon>Candidatus Uabimicrobiia</taxon>
        <taxon>Candidatus Uabimicrobiales</taxon>
        <taxon>Candidatus Uabimicrobiaceae</taxon>
        <taxon>Candidatus Uabimicrobium</taxon>
    </lineage>
</organism>
<dbReference type="InterPro" id="IPR055414">
    <property type="entry name" value="LRR_R13L4/SHOC2-like"/>
</dbReference>
<dbReference type="GO" id="GO:0005737">
    <property type="term" value="C:cytoplasm"/>
    <property type="evidence" value="ECO:0007669"/>
    <property type="project" value="TreeGrafter"/>
</dbReference>
<evidence type="ECO:0000256" key="1">
    <source>
        <dbReference type="ARBA" id="ARBA00022614"/>
    </source>
</evidence>
<dbReference type="EMBL" id="AP019860">
    <property type="protein sequence ID" value="BBM86596.1"/>
    <property type="molecule type" value="Genomic_DNA"/>
</dbReference>
<dbReference type="SUPFAM" id="SSF52058">
    <property type="entry name" value="L domain-like"/>
    <property type="match status" value="1"/>
</dbReference>
<dbReference type="OrthoDB" id="290685at2"/>
<protein>
    <recommendedName>
        <fullName evidence="3">Disease resistance R13L4/SHOC-2-like LRR domain-containing protein</fullName>
    </recommendedName>
</protein>
<dbReference type="InterPro" id="IPR032675">
    <property type="entry name" value="LRR_dom_sf"/>
</dbReference>
<dbReference type="Gene3D" id="3.80.10.10">
    <property type="entry name" value="Ribonuclease Inhibitor"/>
    <property type="match status" value="2"/>
</dbReference>
<dbReference type="Pfam" id="PF23598">
    <property type="entry name" value="LRR_14"/>
    <property type="match status" value="1"/>
</dbReference>